<accession>A0A1F5UQ23</accession>
<dbReference type="STRING" id="1817864.A2Z21_01190"/>
<dbReference type="InterPro" id="IPR013096">
    <property type="entry name" value="Cupin_2"/>
</dbReference>
<evidence type="ECO:0000259" key="1">
    <source>
        <dbReference type="Pfam" id="PF07883"/>
    </source>
</evidence>
<dbReference type="AlphaFoldDB" id="A0A1F5UQ23"/>
<evidence type="ECO:0000313" key="3">
    <source>
        <dbReference type="Proteomes" id="UP000179157"/>
    </source>
</evidence>
<dbReference type="Proteomes" id="UP000179157">
    <property type="component" value="Unassembled WGS sequence"/>
</dbReference>
<dbReference type="Pfam" id="PF07883">
    <property type="entry name" value="Cupin_2"/>
    <property type="match status" value="1"/>
</dbReference>
<reference evidence="2 3" key="1">
    <citation type="journal article" date="2016" name="Nat. Commun.">
        <title>Thousands of microbial genomes shed light on interconnected biogeochemical processes in an aquifer system.</title>
        <authorList>
            <person name="Anantharaman K."/>
            <person name="Brown C.T."/>
            <person name="Hug L.A."/>
            <person name="Sharon I."/>
            <person name="Castelle C.J."/>
            <person name="Probst A.J."/>
            <person name="Thomas B.C."/>
            <person name="Singh A."/>
            <person name="Wilkins M.J."/>
            <person name="Karaoz U."/>
            <person name="Brodie E.L."/>
            <person name="Williams K.H."/>
            <person name="Hubbard S.S."/>
            <person name="Banfield J.F."/>
        </authorList>
    </citation>
    <scope>NUCLEOTIDE SEQUENCE [LARGE SCALE GENOMIC DNA]</scope>
    <source>
        <strain evidence="3">RBG_16_55_9</strain>
    </source>
</reference>
<sequence>MIKEFYPALITSLPEADIPMAGVRGKLLQSERGQVVFFEISATAKVPPHAHGAQWGVVLDGEMELTIDKDTRTYRKGDTYFIPAGVTHAATFKTRCRVLDLFADRDRYHTKTK</sequence>
<evidence type="ECO:0000313" key="2">
    <source>
        <dbReference type="EMBL" id="OGF53278.1"/>
    </source>
</evidence>
<dbReference type="InterPro" id="IPR014710">
    <property type="entry name" value="RmlC-like_jellyroll"/>
</dbReference>
<organism evidence="2 3">
    <name type="scientific">Fraserbacteria sp. (strain RBG_16_55_9)</name>
    <dbReference type="NCBI Taxonomy" id="1817864"/>
    <lineage>
        <taxon>Bacteria</taxon>
        <taxon>Candidatus Fraseribacteriota</taxon>
    </lineage>
</organism>
<feature type="domain" description="Cupin type-2" evidence="1">
    <location>
        <begin position="41"/>
        <end position="101"/>
    </location>
</feature>
<proteinExistence type="predicted"/>
<name>A0A1F5UQ23_FRAXR</name>
<dbReference type="InterPro" id="IPR011051">
    <property type="entry name" value="RmlC_Cupin_sf"/>
</dbReference>
<comment type="caution">
    <text evidence="2">The sequence shown here is derived from an EMBL/GenBank/DDBJ whole genome shotgun (WGS) entry which is preliminary data.</text>
</comment>
<dbReference type="Gene3D" id="2.60.120.10">
    <property type="entry name" value="Jelly Rolls"/>
    <property type="match status" value="1"/>
</dbReference>
<protein>
    <recommendedName>
        <fullName evidence="1">Cupin type-2 domain-containing protein</fullName>
    </recommendedName>
</protein>
<dbReference type="SUPFAM" id="SSF51182">
    <property type="entry name" value="RmlC-like cupins"/>
    <property type="match status" value="1"/>
</dbReference>
<gene>
    <name evidence="2" type="ORF">A2Z21_01190</name>
</gene>
<dbReference type="EMBL" id="MFGX01000108">
    <property type="protein sequence ID" value="OGF53278.1"/>
    <property type="molecule type" value="Genomic_DNA"/>
</dbReference>